<dbReference type="WBParaSite" id="Minc3s00296g09636">
    <property type="protein sequence ID" value="Minc3s00296g09636"/>
    <property type="gene ID" value="Minc3s00296g09636"/>
</dbReference>
<dbReference type="AlphaFoldDB" id="A0A914L702"/>
<organism evidence="1 2">
    <name type="scientific">Meloidogyne incognita</name>
    <name type="common">Southern root-knot nematode worm</name>
    <name type="synonym">Oxyuris incognita</name>
    <dbReference type="NCBI Taxonomy" id="6306"/>
    <lineage>
        <taxon>Eukaryota</taxon>
        <taxon>Metazoa</taxon>
        <taxon>Ecdysozoa</taxon>
        <taxon>Nematoda</taxon>
        <taxon>Chromadorea</taxon>
        <taxon>Rhabditida</taxon>
        <taxon>Tylenchina</taxon>
        <taxon>Tylenchomorpha</taxon>
        <taxon>Tylenchoidea</taxon>
        <taxon>Meloidogynidae</taxon>
        <taxon>Meloidogyninae</taxon>
        <taxon>Meloidogyne</taxon>
        <taxon>Meloidogyne incognita group</taxon>
    </lineage>
</organism>
<protein>
    <submittedName>
        <fullName evidence="2">Candidate secreted effector</fullName>
    </submittedName>
</protein>
<evidence type="ECO:0000313" key="1">
    <source>
        <dbReference type="Proteomes" id="UP000887563"/>
    </source>
</evidence>
<proteinExistence type="predicted"/>
<sequence>MTKMKEIKSEKEAKSTLKKWLRKRGLETQRVKKFFFIFLIITKKRISLTVINISNSTIKNS</sequence>
<name>A0A914L702_MELIC</name>
<reference evidence="2" key="1">
    <citation type="submission" date="2022-11" db="UniProtKB">
        <authorList>
            <consortium name="WormBaseParasite"/>
        </authorList>
    </citation>
    <scope>IDENTIFICATION</scope>
</reference>
<dbReference type="Proteomes" id="UP000887563">
    <property type="component" value="Unplaced"/>
</dbReference>
<keyword evidence="1" id="KW-1185">Reference proteome</keyword>
<accession>A0A914L702</accession>
<evidence type="ECO:0000313" key="2">
    <source>
        <dbReference type="WBParaSite" id="Minc3s00296g09636"/>
    </source>
</evidence>